<feature type="region of interest" description="Disordered" evidence="1">
    <location>
        <begin position="89"/>
        <end position="108"/>
    </location>
</feature>
<comment type="caution">
    <text evidence="3">The sequence shown here is derived from an EMBL/GenBank/DDBJ whole genome shotgun (WGS) entry which is preliminary data.</text>
</comment>
<keyword evidence="2" id="KW-1133">Transmembrane helix</keyword>
<feature type="region of interest" description="Disordered" evidence="1">
    <location>
        <begin position="286"/>
        <end position="310"/>
    </location>
</feature>
<organism evidence="3 4">
    <name type="scientific">Streptomyces nogalater</name>
    <dbReference type="NCBI Taxonomy" id="38314"/>
    <lineage>
        <taxon>Bacteria</taxon>
        <taxon>Bacillati</taxon>
        <taxon>Actinomycetota</taxon>
        <taxon>Actinomycetes</taxon>
        <taxon>Kitasatosporales</taxon>
        <taxon>Streptomycetaceae</taxon>
        <taxon>Streptomyces</taxon>
    </lineage>
</organism>
<feature type="compositionally biased region" description="Pro residues" evidence="1">
    <location>
        <begin position="91"/>
        <end position="101"/>
    </location>
</feature>
<gene>
    <name evidence="3" type="ORF">ACFP3J_22100</name>
</gene>
<reference evidence="4" key="1">
    <citation type="journal article" date="2019" name="Int. J. Syst. Evol. Microbiol.">
        <title>The Global Catalogue of Microorganisms (GCM) 10K type strain sequencing project: providing services to taxonomists for standard genome sequencing and annotation.</title>
        <authorList>
            <consortium name="The Broad Institute Genomics Platform"/>
            <consortium name="The Broad Institute Genome Sequencing Center for Infectious Disease"/>
            <person name="Wu L."/>
            <person name="Ma J."/>
        </authorList>
    </citation>
    <scope>NUCLEOTIDE SEQUENCE [LARGE SCALE GENOMIC DNA]</scope>
    <source>
        <strain evidence="4">KCTC 5701</strain>
    </source>
</reference>
<accession>A0ABW0WMH6</accession>
<keyword evidence="2" id="KW-0472">Membrane</keyword>
<keyword evidence="2" id="KW-0812">Transmembrane</keyword>
<proteinExistence type="predicted"/>
<evidence type="ECO:0000256" key="2">
    <source>
        <dbReference type="SAM" id="Phobius"/>
    </source>
</evidence>
<dbReference type="Proteomes" id="UP001596065">
    <property type="component" value="Unassembled WGS sequence"/>
</dbReference>
<protein>
    <submittedName>
        <fullName evidence="3">Uncharacterized protein</fullName>
    </submittedName>
</protein>
<dbReference type="EMBL" id="JBHSOE010000040">
    <property type="protein sequence ID" value="MFC5658169.1"/>
    <property type="molecule type" value="Genomic_DNA"/>
</dbReference>
<evidence type="ECO:0000313" key="4">
    <source>
        <dbReference type="Proteomes" id="UP001596065"/>
    </source>
</evidence>
<name>A0ABW0WMH6_STRNO</name>
<evidence type="ECO:0000256" key="1">
    <source>
        <dbReference type="SAM" id="MobiDB-lite"/>
    </source>
</evidence>
<sequence>MDTASLASAAVPLVVAAITGAGTAIGTQTVQMVSGLVRERLDGSEQGRAALTGLDRAPDDSAAAGRLHAALRDVLDADPAFARQLLSLFEAPPPPPQPPAPAGSVVIGDGNRLRGSNISLGPLTISTTRGGPGALLALVALVMGIVALAVYGGVRAIGVDDSPGPGSGTSTRQDALREGGVPGASADGAENAPAGGQPRPVLGDRDVVTSVLPGLDAVPGGWTQESAPRVLDASASQCRSALPGVLFCGEATYKDPSTRNVAGFEIYALSSVQAAKSAYQEIRKKSPPSMALPALGDESHATGGRETSSGKTVMSVVRVGSVVAGVTYGIEAVDWTEAFGGDHLEILTRMLVERARQAGDGQSPTARAVL</sequence>
<evidence type="ECO:0000313" key="3">
    <source>
        <dbReference type="EMBL" id="MFC5658169.1"/>
    </source>
</evidence>
<dbReference type="RefSeq" id="WP_344348796.1">
    <property type="nucleotide sequence ID" value="NZ_BAAASM010000020.1"/>
</dbReference>
<feature type="transmembrane region" description="Helical" evidence="2">
    <location>
        <begin position="134"/>
        <end position="154"/>
    </location>
</feature>
<feature type="region of interest" description="Disordered" evidence="1">
    <location>
        <begin position="159"/>
        <end position="204"/>
    </location>
</feature>
<keyword evidence="4" id="KW-1185">Reference proteome</keyword>